<keyword evidence="2" id="KW-0808">Transferase</keyword>
<feature type="region of interest" description="Disordered" evidence="1">
    <location>
        <begin position="256"/>
        <end position="313"/>
    </location>
</feature>
<feature type="compositionally biased region" description="Basic and acidic residues" evidence="1">
    <location>
        <begin position="256"/>
        <end position="302"/>
    </location>
</feature>
<dbReference type="EMBL" id="JAERRK010000020">
    <property type="protein sequence ID" value="MBL1086157.1"/>
    <property type="molecule type" value="Genomic_DNA"/>
</dbReference>
<dbReference type="Pfam" id="PF13489">
    <property type="entry name" value="Methyltransf_23"/>
    <property type="match status" value="1"/>
</dbReference>
<dbReference type="AlphaFoldDB" id="A0A937JRX3"/>
<dbReference type="GO" id="GO:0008168">
    <property type="term" value="F:methyltransferase activity"/>
    <property type="evidence" value="ECO:0007669"/>
    <property type="project" value="UniProtKB-KW"/>
</dbReference>
<dbReference type="Gene3D" id="3.40.50.150">
    <property type="entry name" value="Vaccinia Virus protein VP39"/>
    <property type="match status" value="1"/>
</dbReference>
<feature type="compositionally biased region" description="Gly residues" evidence="1">
    <location>
        <begin position="59"/>
        <end position="74"/>
    </location>
</feature>
<organism evidence="2 3">
    <name type="scientific">Streptomyces actinomycinicus</name>
    <dbReference type="NCBI Taxonomy" id="1695166"/>
    <lineage>
        <taxon>Bacteria</taxon>
        <taxon>Bacillati</taxon>
        <taxon>Actinomycetota</taxon>
        <taxon>Actinomycetes</taxon>
        <taxon>Kitasatosporales</taxon>
        <taxon>Streptomycetaceae</taxon>
        <taxon>Streptomyces</taxon>
    </lineage>
</organism>
<evidence type="ECO:0000256" key="1">
    <source>
        <dbReference type="SAM" id="MobiDB-lite"/>
    </source>
</evidence>
<sequence>MAAARLRRRAAVRGRPGRPARRRVRALHGARPAHRHGHPPGDRGAAHRGLRRLRRLLRPGGGRRLLGAGAGRAGPGAAARGADVHAADGRRPAAAADGGRAAGAGPAPAAGRGHRGRRGGGRRAGAARPVRRPAGPVRGTRRTRDRAMSAPPAVAWAGADPYAAALRAGHGPLFLRRADGWLLPLEVERWCARADAVDRTVLDRCEGAVLDVGCGPGRLVVELAARGRTVLGIDVSEAAVDHTVRRLRSPLLGLGRERRDGQQRDRERLDRERRDRERRDQERLDQERRDQERRDRERRGPEVGRGGALRRSVFEPLPGEGRWGTVLLMDGNIGIGGDPRTLLDRVARLLCPGGLLIAETAAVDVDELAEVQVVDVTAAGTGGGGAFPWARVGTPALLRYAQGWVPAGQWTAGGRRFVALRSRTARSSAEPPKSTAVISSQRAG</sequence>
<keyword evidence="3" id="KW-1185">Reference proteome</keyword>
<name>A0A937JRX3_9ACTN</name>
<feature type="region of interest" description="Disordered" evidence="1">
    <location>
        <begin position="1"/>
        <end position="149"/>
    </location>
</feature>
<protein>
    <submittedName>
        <fullName evidence="2">Class I SAM-dependent methyltransferase</fullName>
    </submittedName>
</protein>
<gene>
    <name evidence="2" type="ORF">JK359_30055</name>
</gene>
<feature type="region of interest" description="Disordered" evidence="1">
    <location>
        <begin position="423"/>
        <end position="444"/>
    </location>
</feature>
<feature type="compositionally biased region" description="Low complexity" evidence="1">
    <location>
        <begin position="124"/>
        <end position="138"/>
    </location>
</feature>
<feature type="compositionally biased region" description="Basic residues" evidence="1">
    <location>
        <begin position="112"/>
        <end position="121"/>
    </location>
</feature>
<dbReference type="SUPFAM" id="SSF53335">
    <property type="entry name" value="S-adenosyl-L-methionine-dependent methyltransferases"/>
    <property type="match status" value="1"/>
</dbReference>
<keyword evidence="2" id="KW-0489">Methyltransferase</keyword>
<evidence type="ECO:0000313" key="2">
    <source>
        <dbReference type="EMBL" id="MBL1086157.1"/>
    </source>
</evidence>
<feature type="compositionally biased region" description="Low complexity" evidence="1">
    <location>
        <begin position="92"/>
        <end position="111"/>
    </location>
</feature>
<feature type="compositionally biased region" description="Basic residues" evidence="1">
    <location>
        <begin position="46"/>
        <end position="57"/>
    </location>
</feature>
<dbReference type="Proteomes" id="UP000661858">
    <property type="component" value="Unassembled WGS sequence"/>
</dbReference>
<dbReference type="InterPro" id="IPR029063">
    <property type="entry name" value="SAM-dependent_MTases_sf"/>
</dbReference>
<evidence type="ECO:0000313" key="3">
    <source>
        <dbReference type="Proteomes" id="UP000661858"/>
    </source>
</evidence>
<dbReference type="CDD" id="cd02440">
    <property type="entry name" value="AdoMet_MTases"/>
    <property type="match status" value="1"/>
</dbReference>
<dbReference type="GO" id="GO:0032259">
    <property type="term" value="P:methylation"/>
    <property type="evidence" value="ECO:0007669"/>
    <property type="project" value="UniProtKB-KW"/>
</dbReference>
<accession>A0A937JRX3</accession>
<proteinExistence type="predicted"/>
<reference evidence="2" key="1">
    <citation type="submission" date="2021-01" db="EMBL/GenBank/DDBJ databases">
        <title>WGS of actinomycetes isolated from Thailand.</title>
        <authorList>
            <person name="Thawai C."/>
        </authorList>
    </citation>
    <scope>NUCLEOTIDE SEQUENCE</scope>
    <source>
        <strain evidence="2">RCU-197</strain>
    </source>
</reference>
<feature type="compositionally biased region" description="Basic residues" evidence="1">
    <location>
        <begin position="1"/>
        <end position="38"/>
    </location>
</feature>
<comment type="caution">
    <text evidence="2">The sequence shown here is derived from an EMBL/GenBank/DDBJ whole genome shotgun (WGS) entry which is preliminary data.</text>
</comment>
<feature type="compositionally biased region" description="Basic and acidic residues" evidence="1">
    <location>
        <begin position="82"/>
        <end position="91"/>
    </location>
</feature>